<dbReference type="InterPro" id="IPR045341">
    <property type="entry name" value="DUF6532"/>
</dbReference>
<dbReference type="EMBL" id="WHUW01000049">
    <property type="protein sequence ID" value="KAF8431509.1"/>
    <property type="molecule type" value="Genomic_DNA"/>
</dbReference>
<gene>
    <name evidence="3" type="ORF">L210DRAFT_3507850</name>
</gene>
<evidence type="ECO:0000313" key="4">
    <source>
        <dbReference type="Proteomes" id="UP001194468"/>
    </source>
</evidence>
<organism evidence="3 4">
    <name type="scientific">Boletus edulis BED1</name>
    <dbReference type="NCBI Taxonomy" id="1328754"/>
    <lineage>
        <taxon>Eukaryota</taxon>
        <taxon>Fungi</taxon>
        <taxon>Dikarya</taxon>
        <taxon>Basidiomycota</taxon>
        <taxon>Agaricomycotina</taxon>
        <taxon>Agaricomycetes</taxon>
        <taxon>Agaricomycetidae</taxon>
        <taxon>Boletales</taxon>
        <taxon>Boletineae</taxon>
        <taxon>Boletaceae</taxon>
        <taxon>Boletoideae</taxon>
        <taxon>Boletus</taxon>
    </lineage>
</organism>
<feature type="compositionally biased region" description="Acidic residues" evidence="1">
    <location>
        <begin position="283"/>
        <end position="293"/>
    </location>
</feature>
<feature type="compositionally biased region" description="Basic and acidic residues" evidence="1">
    <location>
        <begin position="320"/>
        <end position="331"/>
    </location>
</feature>
<dbReference type="AlphaFoldDB" id="A0AAD4GA41"/>
<feature type="compositionally biased region" description="Basic and acidic residues" evidence="1">
    <location>
        <begin position="57"/>
        <end position="82"/>
    </location>
</feature>
<proteinExistence type="predicted"/>
<feature type="domain" description="DUF6532" evidence="2">
    <location>
        <begin position="561"/>
        <end position="725"/>
    </location>
</feature>
<dbReference type="Proteomes" id="UP001194468">
    <property type="component" value="Unassembled WGS sequence"/>
</dbReference>
<evidence type="ECO:0000259" key="2">
    <source>
        <dbReference type="Pfam" id="PF20149"/>
    </source>
</evidence>
<feature type="compositionally biased region" description="Polar residues" evidence="1">
    <location>
        <begin position="232"/>
        <end position="245"/>
    </location>
</feature>
<sequence>MAAGLINLKDFERLNREATQRENERRLGRERRMAVRNSLLTTGRDDSGRIDQGLRAAEQRGDSTRKRAPAREKSEVQVEARSKRSRSARSEADDEVDGVEGQIEDVEDRDRDQTSKPDSAGGRRNTRSQLAENGRPAQKKPKSHTAVPSSTESRTSPQIYGLLPDWQTRKTTPVPTRCVSQPPKSVVTKPSAHPRLRVSVAPPNSQPAFTYHPYGGIEDHPEEPAPAADAITPSSRRSLPQSQVVVTHPARGTAIVENRQGPSNRNVPQRGTGKVIRRNDDAEGREDDQDGDVDERPGGIESDCDDDDSDEVGMLTRHMQKLDHRRQERRNPRSAVGTQKQAQIADKDVRLTCSATKQANIADKDVRPTHPATKQAKIADEDVRPMHSATKQAKVADEDVRPTRSATHSKPLPVGTMTHPRPSSQMPGAAAFRKVSKGVPKPPVSVIPQKLTLRSGGGSKSAGTSQRRTSGVPTPEMEGAGGTTQDPRPNDDEDSAAERIEDGPDQLQEEGKLKKKYRNRDLPGYPNSYDAWYEKLLPRWYVYHATLDNPWKLERVEHLEAAQLLWDHLVRVPHKLEHHDDPVWALVKQRTYDWRGDLGDRALLAVYSFFKKYNEFDKSENRAAYVSWAVPRAIETTNARGLRVLSPPLHFPFMWKEFDDTNLDDVRKSGAFLHEVILDTFAFHLETTMTVPDVLKVRKNPGAALALATVAIERAFRRWETGEYVLPAKKQDRVFSQVGWGFAFNEVMISVDHLTPRQWSKILDGAQDFVGIHKAIPSVDVHCARLGLVSGRANCFELDSE</sequence>
<reference evidence="3" key="1">
    <citation type="submission" date="2019-10" db="EMBL/GenBank/DDBJ databases">
        <authorList>
            <consortium name="DOE Joint Genome Institute"/>
            <person name="Kuo A."/>
            <person name="Miyauchi S."/>
            <person name="Kiss E."/>
            <person name="Drula E."/>
            <person name="Kohler A."/>
            <person name="Sanchez-Garcia M."/>
            <person name="Andreopoulos B."/>
            <person name="Barry K.W."/>
            <person name="Bonito G."/>
            <person name="Buee M."/>
            <person name="Carver A."/>
            <person name="Chen C."/>
            <person name="Cichocki N."/>
            <person name="Clum A."/>
            <person name="Culley D."/>
            <person name="Crous P.W."/>
            <person name="Fauchery L."/>
            <person name="Girlanda M."/>
            <person name="Hayes R."/>
            <person name="Keri Z."/>
            <person name="LaButti K."/>
            <person name="Lipzen A."/>
            <person name="Lombard V."/>
            <person name="Magnuson J."/>
            <person name="Maillard F."/>
            <person name="Morin E."/>
            <person name="Murat C."/>
            <person name="Nolan M."/>
            <person name="Ohm R."/>
            <person name="Pangilinan J."/>
            <person name="Pereira M."/>
            <person name="Perotto S."/>
            <person name="Peter M."/>
            <person name="Riley R."/>
            <person name="Sitrit Y."/>
            <person name="Stielow B."/>
            <person name="Szollosi G."/>
            <person name="Zifcakova L."/>
            <person name="Stursova M."/>
            <person name="Spatafora J.W."/>
            <person name="Tedersoo L."/>
            <person name="Vaario L.-M."/>
            <person name="Yamada A."/>
            <person name="Yan M."/>
            <person name="Wang P."/>
            <person name="Xu J."/>
            <person name="Bruns T."/>
            <person name="Baldrian P."/>
            <person name="Vilgalys R."/>
            <person name="Henrissat B."/>
            <person name="Grigoriev I.V."/>
            <person name="Hibbett D."/>
            <person name="Nagy L.G."/>
            <person name="Martin F.M."/>
        </authorList>
    </citation>
    <scope>NUCLEOTIDE SEQUENCE</scope>
    <source>
        <strain evidence="3">BED1</strain>
    </source>
</reference>
<feature type="compositionally biased region" description="Acidic residues" evidence="1">
    <location>
        <begin position="92"/>
        <end position="107"/>
    </location>
</feature>
<protein>
    <recommendedName>
        <fullName evidence="2">DUF6532 domain-containing protein</fullName>
    </recommendedName>
</protein>
<feature type="compositionally biased region" description="Acidic residues" evidence="1">
    <location>
        <begin position="302"/>
        <end position="311"/>
    </location>
</feature>
<dbReference type="Pfam" id="PF20149">
    <property type="entry name" value="DUF6532"/>
    <property type="match status" value="1"/>
</dbReference>
<evidence type="ECO:0000256" key="1">
    <source>
        <dbReference type="SAM" id="MobiDB-lite"/>
    </source>
</evidence>
<feature type="compositionally biased region" description="Polar residues" evidence="1">
    <location>
        <begin position="169"/>
        <end position="183"/>
    </location>
</feature>
<reference evidence="3" key="2">
    <citation type="journal article" date="2020" name="Nat. Commun.">
        <title>Large-scale genome sequencing of mycorrhizal fungi provides insights into the early evolution of symbiotic traits.</title>
        <authorList>
            <person name="Miyauchi S."/>
            <person name="Kiss E."/>
            <person name="Kuo A."/>
            <person name="Drula E."/>
            <person name="Kohler A."/>
            <person name="Sanchez-Garcia M."/>
            <person name="Morin E."/>
            <person name="Andreopoulos B."/>
            <person name="Barry K.W."/>
            <person name="Bonito G."/>
            <person name="Buee M."/>
            <person name="Carver A."/>
            <person name="Chen C."/>
            <person name="Cichocki N."/>
            <person name="Clum A."/>
            <person name="Culley D."/>
            <person name="Crous P.W."/>
            <person name="Fauchery L."/>
            <person name="Girlanda M."/>
            <person name="Hayes R.D."/>
            <person name="Keri Z."/>
            <person name="LaButti K."/>
            <person name="Lipzen A."/>
            <person name="Lombard V."/>
            <person name="Magnuson J."/>
            <person name="Maillard F."/>
            <person name="Murat C."/>
            <person name="Nolan M."/>
            <person name="Ohm R.A."/>
            <person name="Pangilinan J."/>
            <person name="Pereira M.F."/>
            <person name="Perotto S."/>
            <person name="Peter M."/>
            <person name="Pfister S."/>
            <person name="Riley R."/>
            <person name="Sitrit Y."/>
            <person name="Stielow J.B."/>
            <person name="Szollosi G."/>
            <person name="Zifcakova L."/>
            <person name="Stursova M."/>
            <person name="Spatafora J.W."/>
            <person name="Tedersoo L."/>
            <person name="Vaario L.M."/>
            <person name="Yamada A."/>
            <person name="Yan M."/>
            <person name="Wang P."/>
            <person name="Xu J."/>
            <person name="Bruns T."/>
            <person name="Baldrian P."/>
            <person name="Vilgalys R."/>
            <person name="Dunand C."/>
            <person name="Henrissat B."/>
            <person name="Grigoriev I.V."/>
            <person name="Hibbett D."/>
            <person name="Nagy L.G."/>
            <person name="Martin F.M."/>
        </authorList>
    </citation>
    <scope>NUCLEOTIDE SEQUENCE</scope>
    <source>
        <strain evidence="3">BED1</strain>
    </source>
</reference>
<name>A0AAD4GA41_BOLED</name>
<feature type="region of interest" description="Disordered" evidence="1">
    <location>
        <begin position="16"/>
        <end position="520"/>
    </location>
</feature>
<evidence type="ECO:0000313" key="3">
    <source>
        <dbReference type="EMBL" id="KAF8431509.1"/>
    </source>
</evidence>
<feature type="compositionally biased region" description="Polar residues" evidence="1">
    <location>
        <begin position="461"/>
        <end position="472"/>
    </location>
</feature>
<accession>A0AAD4GA41</accession>
<feature type="compositionally biased region" description="Polar residues" evidence="1">
    <location>
        <begin position="146"/>
        <end position="158"/>
    </location>
</feature>
<comment type="caution">
    <text evidence="3">The sequence shown here is derived from an EMBL/GenBank/DDBJ whole genome shotgun (WGS) entry which is preliminary data.</text>
</comment>
<feature type="compositionally biased region" description="Basic and acidic residues" evidence="1">
    <location>
        <begin position="16"/>
        <end position="33"/>
    </location>
</feature>
<keyword evidence="4" id="KW-1185">Reference proteome</keyword>
<feature type="compositionally biased region" description="Polar residues" evidence="1">
    <location>
        <begin position="260"/>
        <end position="269"/>
    </location>
</feature>